<dbReference type="GO" id="GO:0046872">
    <property type="term" value="F:metal ion binding"/>
    <property type="evidence" value="ECO:0007669"/>
    <property type="project" value="UniProtKB-UniRule"/>
</dbReference>
<comment type="catalytic activity">
    <reaction evidence="10">
        <text>adenylyl-molybdopterin + molybdate = Mo-molybdopterin + AMP + H(+)</text>
        <dbReference type="Rhea" id="RHEA:35047"/>
        <dbReference type="ChEBI" id="CHEBI:15378"/>
        <dbReference type="ChEBI" id="CHEBI:36264"/>
        <dbReference type="ChEBI" id="CHEBI:62727"/>
        <dbReference type="ChEBI" id="CHEBI:71302"/>
        <dbReference type="ChEBI" id="CHEBI:456215"/>
        <dbReference type="EC" id="2.10.1.1"/>
    </reaction>
</comment>
<evidence type="ECO:0000313" key="14">
    <source>
        <dbReference type="Proteomes" id="UP000241507"/>
    </source>
</evidence>
<dbReference type="NCBIfam" id="TIGR00177">
    <property type="entry name" value="molyb_syn"/>
    <property type="match status" value="1"/>
</dbReference>
<comment type="cofactor">
    <cofactor evidence="1 11">
        <name>Mg(2+)</name>
        <dbReference type="ChEBI" id="CHEBI:18420"/>
    </cofactor>
</comment>
<dbReference type="InterPro" id="IPR036425">
    <property type="entry name" value="MoaB/Mog-like_dom_sf"/>
</dbReference>
<keyword evidence="9 11" id="KW-0501">Molybdenum cofactor biosynthesis</keyword>
<proteinExistence type="inferred from homology"/>
<dbReference type="SUPFAM" id="SSF53218">
    <property type="entry name" value="Molybdenum cofactor biosynthesis proteins"/>
    <property type="match status" value="1"/>
</dbReference>
<dbReference type="Gene3D" id="3.40.980.10">
    <property type="entry name" value="MoaB/Mog-like domain"/>
    <property type="match status" value="1"/>
</dbReference>
<sequence>MVSIEEALKIISEQQVELKSEFRQLHDCLGYSLSKDIIAPFDMPAFDNSAMDGYALCGIFSEYDIVGEVAAGDMSEIKLKDGEAVRIFTGAKVPENTTAVMMQERTSVEGSKLFLELEPKVAQYIRKKGGEFEKGQVVLERGYSITPAGIGLMGSLGFNKIEVFKNPLVNLITTGNELVEPGKPKREGQIYESNSYALETACAQFGFKCENKKQIKDDFEAIKAGSKESIENADVLILSGGISVGDYDFVKQALEENGVEEQFYKVFQKPGKPLYFGRKGNKFIFALPGNPASSLSCFYIYVLPFLQKFSGSKKIGLPKYSFPVKHDFENRGDRPAFLKARIINSEVEILDGQSSSMIQSMAVGNALAFVDAETSVKKKEKIECYLIS</sequence>
<dbReference type="InterPro" id="IPR036688">
    <property type="entry name" value="MoeA_C_domain_IV_sf"/>
</dbReference>
<comment type="function">
    <text evidence="2 11">Catalyzes the insertion of molybdate into adenylated molybdopterin with the concomitant release of AMP.</text>
</comment>
<dbReference type="InterPro" id="IPR008284">
    <property type="entry name" value="MoCF_biosynth_CS"/>
</dbReference>
<dbReference type="PROSITE" id="PS01079">
    <property type="entry name" value="MOCF_BIOSYNTHESIS_2"/>
    <property type="match status" value="1"/>
</dbReference>
<dbReference type="InterPro" id="IPR036135">
    <property type="entry name" value="MoeA_linker/N_sf"/>
</dbReference>
<dbReference type="GO" id="GO:0006777">
    <property type="term" value="P:Mo-molybdopterin cofactor biosynthetic process"/>
    <property type="evidence" value="ECO:0007669"/>
    <property type="project" value="UniProtKB-UniRule"/>
</dbReference>
<dbReference type="NCBIfam" id="NF045515">
    <property type="entry name" value="Glp_gephyrin"/>
    <property type="match status" value="1"/>
</dbReference>
<dbReference type="InterPro" id="IPR005110">
    <property type="entry name" value="MoeA_linker/N"/>
</dbReference>
<dbReference type="Proteomes" id="UP000241507">
    <property type="component" value="Chromosome"/>
</dbReference>
<evidence type="ECO:0000256" key="6">
    <source>
        <dbReference type="ARBA" id="ARBA00022679"/>
    </source>
</evidence>
<dbReference type="UniPathway" id="UPA00344"/>
<dbReference type="Pfam" id="PF03453">
    <property type="entry name" value="MoeA_N"/>
    <property type="match status" value="1"/>
</dbReference>
<dbReference type="Pfam" id="PF00994">
    <property type="entry name" value="MoCF_biosynth"/>
    <property type="match status" value="1"/>
</dbReference>
<dbReference type="Gene3D" id="2.40.340.10">
    <property type="entry name" value="MoeA, C-terminal, domain IV"/>
    <property type="match status" value="1"/>
</dbReference>
<evidence type="ECO:0000256" key="10">
    <source>
        <dbReference type="ARBA" id="ARBA00047317"/>
    </source>
</evidence>
<protein>
    <recommendedName>
        <fullName evidence="11">Molybdopterin molybdenumtransferase</fullName>
        <ecNumber evidence="11">2.10.1.1</ecNumber>
    </recommendedName>
</protein>
<dbReference type="PANTHER" id="PTHR10192:SF5">
    <property type="entry name" value="GEPHYRIN"/>
    <property type="match status" value="1"/>
</dbReference>
<comment type="similarity">
    <text evidence="4 11">Belongs to the MoeA family.</text>
</comment>
<organism evidence="13 14">
    <name type="scientific">Christiangramia fulva</name>
    <dbReference type="NCBI Taxonomy" id="2126553"/>
    <lineage>
        <taxon>Bacteria</taxon>
        <taxon>Pseudomonadati</taxon>
        <taxon>Bacteroidota</taxon>
        <taxon>Flavobacteriia</taxon>
        <taxon>Flavobacteriales</taxon>
        <taxon>Flavobacteriaceae</taxon>
        <taxon>Christiangramia</taxon>
    </lineage>
</organism>
<gene>
    <name evidence="13" type="ORF">C7S20_17035</name>
</gene>
<dbReference type="CDD" id="cd00887">
    <property type="entry name" value="MoeA"/>
    <property type="match status" value="1"/>
</dbReference>
<dbReference type="OrthoDB" id="9804758at2"/>
<dbReference type="SUPFAM" id="SSF63867">
    <property type="entry name" value="MoeA C-terminal domain-like"/>
    <property type="match status" value="1"/>
</dbReference>
<dbReference type="KEGG" id="grs:C7S20_17035"/>
<evidence type="ECO:0000256" key="4">
    <source>
        <dbReference type="ARBA" id="ARBA00010763"/>
    </source>
</evidence>
<evidence type="ECO:0000256" key="7">
    <source>
        <dbReference type="ARBA" id="ARBA00022723"/>
    </source>
</evidence>
<dbReference type="RefSeq" id="WP_107013596.1">
    <property type="nucleotide sequence ID" value="NZ_CP028136.1"/>
</dbReference>
<keyword evidence="6 11" id="KW-0808">Transferase</keyword>
<evidence type="ECO:0000256" key="9">
    <source>
        <dbReference type="ARBA" id="ARBA00023150"/>
    </source>
</evidence>
<evidence type="ECO:0000256" key="8">
    <source>
        <dbReference type="ARBA" id="ARBA00022842"/>
    </source>
</evidence>
<dbReference type="AlphaFoldDB" id="A0A2R3Z975"/>
<evidence type="ECO:0000256" key="2">
    <source>
        <dbReference type="ARBA" id="ARBA00002901"/>
    </source>
</evidence>
<accession>A0A2R3Z975</accession>
<dbReference type="GO" id="GO:0061599">
    <property type="term" value="F:molybdopterin molybdotransferase activity"/>
    <property type="evidence" value="ECO:0007669"/>
    <property type="project" value="UniProtKB-UniRule"/>
</dbReference>
<dbReference type="Gene3D" id="2.170.190.11">
    <property type="entry name" value="Molybdopterin biosynthesis moea protein, domain 3"/>
    <property type="match status" value="1"/>
</dbReference>
<dbReference type="InterPro" id="IPR038987">
    <property type="entry name" value="MoeA-like"/>
</dbReference>
<dbReference type="EMBL" id="CP028136">
    <property type="protein sequence ID" value="AVR46825.1"/>
    <property type="molecule type" value="Genomic_DNA"/>
</dbReference>
<reference evidence="14" key="1">
    <citation type="submission" date="2018-03" db="EMBL/GenBank/DDBJ databases">
        <title>Gramella fulva sp. nov., isolated from a dry surface of tidal flat.</title>
        <authorList>
            <person name="Hwang S.H."/>
            <person name="Hwang W.M."/>
            <person name="Kang K."/>
            <person name="Ahn T.-Y."/>
        </authorList>
    </citation>
    <scope>NUCLEOTIDE SEQUENCE [LARGE SCALE GENOMIC DNA]</scope>
    <source>
        <strain evidence="14">SH35</strain>
    </source>
</reference>
<dbReference type="Pfam" id="PF03454">
    <property type="entry name" value="MoeA_C"/>
    <property type="match status" value="1"/>
</dbReference>
<dbReference type="SMART" id="SM00852">
    <property type="entry name" value="MoCF_biosynth"/>
    <property type="match status" value="1"/>
</dbReference>
<dbReference type="PANTHER" id="PTHR10192">
    <property type="entry name" value="MOLYBDOPTERIN BIOSYNTHESIS PROTEIN"/>
    <property type="match status" value="1"/>
</dbReference>
<comment type="pathway">
    <text evidence="3 11">Cofactor biosynthesis; molybdopterin biosynthesis.</text>
</comment>
<keyword evidence="14" id="KW-1185">Reference proteome</keyword>
<dbReference type="EC" id="2.10.1.1" evidence="11"/>
<dbReference type="Gene3D" id="3.90.105.10">
    <property type="entry name" value="Molybdopterin biosynthesis moea protein, domain 2"/>
    <property type="match status" value="1"/>
</dbReference>
<evidence type="ECO:0000259" key="12">
    <source>
        <dbReference type="SMART" id="SM00852"/>
    </source>
</evidence>
<evidence type="ECO:0000256" key="1">
    <source>
        <dbReference type="ARBA" id="ARBA00001946"/>
    </source>
</evidence>
<dbReference type="FunFam" id="3.40.980.10:FF:000004">
    <property type="entry name" value="Molybdopterin molybdenumtransferase"/>
    <property type="match status" value="1"/>
</dbReference>
<keyword evidence="5 11" id="KW-0500">Molybdenum</keyword>
<dbReference type="InterPro" id="IPR005111">
    <property type="entry name" value="MoeA_C_domain_IV"/>
</dbReference>
<evidence type="ECO:0000313" key="13">
    <source>
        <dbReference type="EMBL" id="AVR46825.1"/>
    </source>
</evidence>
<dbReference type="SUPFAM" id="SSF63882">
    <property type="entry name" value="MoeA N-terminal region -like"/>
    <property type="match status" value="1"/>
</dbReference>
<evidence type="ECO:0000256" key="3">
    <source>
        <dbReference type="ARBA" id="ARBA00005046"/>
    </source>
</evidence>
<evidence type="ECO:0000256" key="11">
    <source>
        <dbReference type="RuleBase" id="RU365090"/>
    </source>
</evidence>
<dbReference type="GO" id="GO:0005829">
    <property type="term" value="C:cytosol"/>
    <property type="evidence" value="ECO:0007669"/>
    <property type="project" value="TreeGrafter"/>
</dbReference>
<dbReference type="InterPro" id="IPR001453">
    <property type="entry name" value="MoaB/Mog_dom"/>
</dbReference>
<keyword evidence="8 11" id="KW-0460">Magnesium</keyword>
<feature type="domain" description="MoaB/Mog" evidence="12">
    <location>
        <begin position="170"/>
        <end position="308"/>
    </location>
</feature>
<keyword evidence="7 11" id="KW-0479">Metal-binding</keyword>
<evidence type="ECO:0000256" key="5">
    <source>
        <dbReference type="ARBA" id="ARBA00022505"/>
    </source>
</evidence>
<name>A0A2R3Z975_9FLAO</name>